<feature type="domain" description="Beta-lactamase-related" evidence="3">
    <location>
        <begin position="99"/>
        <end position="393"/>
    </location>
</feature>
<evidence type="ECO:0000313" key="4">
    <source>
        <dbReference type="EMBL" id="MBG6121415.1"/>
    </source>
</evidence>
<keyword evidence="2" id="KW-1133">Transmembrane helix</keyword>
<dbReference type="InterPro" id="IPR001466">
    <property type="entry name" value="Beta-lactam-related"/>
</dbReference>
<feature type="region of interest" description="Disordered" evidence="1">
    <location>
        <begin position="316"/>
        <end position="352"/>
    </location>
</feature>
<evidence type="ECO:0000259" key="3">
    <source>
        <dbReference type="Pfam" id="PF00144"/>
    </source>
</evidence>
<reference evidence="4" key="1">
    <citation type="submission" date="2020-11" db="EMBL/GenBank/DDBJ databases">
        <title>Sequencing the genomes of 1000 actinobacteria strains.</title>
        <authorList>
            <person name="Klenk H.-P."/>
        </authorList>
    </citation>
    <scope>NUCLEOTIDE SEQUENCE</scope>
    <source>
        <strain evidence="4">DSM 45632</strain>
    </source>
</reference>
<organism evidence="4 5">
    <name type="scientific">Corynebacterium aquatimens</name>
    <dbReference type="NCBI Taxonomy" id="1190508"/>
    <lineage>
        <taxon>Bacteria</taxon>
        <taxon>Bacillati</taxon>
        <taxon>Actinomycetota</taxon>
        <taxon>Actinomycetes</taxon>
        <taxon>Mycobacteriales</taxon>
        <taxon>Corynebacteriaceae</taxon>
        <taxon>Corynebacterium</taxon>
    </lineage>
</organism>
<keyword evidence="2" id="KW-0472">Membrane</keyword>
<dbReference type="Proteomes" id="UP000658613">
    <property type="component" value="Unassembled WGS sequence"/>
</dbReference>
<accession>A0A931DWJ7</accession>
<dbReference type="PANTHER" id="PTHR46825">
    <property type="entry name" value="D-ALANYL-D-ALANINE-CARBOXYPEPTIDASE/ENDOPEPTIDASE AMPH"/>
    <property type="match status" value="1"/>
</dbReference>
<dbReference type="AlphaFoldDB" id="A0A931DWJ7"/>
<dbReference type="Gene3D" id="3.40.710.10">
    <property type="entry name" value="DD-peptidase/beta-lactamase superfamily"/>
    <property type="match status" value="1"/>
</dbReference>
<evidence type="ECO:0000256" key="2">
    <source>
        <dbReference type="SAM" id="Phobius"/>
    </source>
</evidence>
<gene>
    <name evidence="4" type="ORF">IW254_000384</name>
</gene>
<name>A0A931DWJ7_9CORY</name>
<feature type="compositionally biased region" description="Polar residues" evidence="1">
    <location>
        <begin position="316"/>
        <end position="349"/>
    </location>
</feature>
<feature type="compositionally biased region" description="Basic residues" evidence="1">
    <location>
        <begin position="1"/>
        <end position="12"/>
    </location>
</feature>
<proteinExistence type="predicted"/>
<sequence>MARGTTTKKSRGTSKADSHSAGDSQRTRPKGLLPAVIAAALTLILLMVAGPWPLSVSNDQTGDQEVSQYLSNHAPNGGKDIAAFILETDQNGARKARFGGLGATENSEVEIGSVTKTFTTQLLTQMVRTKEVSLDTTVGEIIDVGDAPIHDVTLKELADHTAGVPRLVGTKPNFLCTFTNCNPYADDLTPQQILDEAKNVKLHKRGERAYSNYGYALLGQLLAHKAGMSYADLLKNNILQPAGMSQTYLATPGTTGGRAQGYAVNGRKTKAWEMNGYAPSGAIRSTPADMAKYAEFVLTNGTAEYGWGDFGFTLNDEPQNLADTDNPQADNEQANPEQSNAEQSGTADPNSPDYAKSLYGKFPYKNGRTAGYSTGMIVDPRNGKAVFVSNRSGVAVNDLTFTLFDTLSKGAI</sequence>
<dbReference type="InterPro" id="IPR012338">
    <property type="entry name" value="Beta-lactam/transpept-like"/>
</dbReference>
<evidence type="ECO:0000313" key="5">
    <source>
        <dbReference type="Proteomes" id="UP000658613"/>
    </source>
</evidence>
<dbReference type="EMBL" id="JADOUE010000001">
    <property type="protein sequence ID" value="MBG6121415.1"/>
    <property type="molecule type" value="Genomic_DNA"/>
</dbReference>
<dbReference type="SUPFAM" id="SSF56601">
    <property type="entry name" value="beta-lactamase/transpeptidase-like"/>
    <property type="match status" value="1"/>
</dbReference>
<dbReference type="Pfam" id="PF00144">
    <property type="entry name" value="Beta-lactamase"/>
    <property type="match status" value="1"/>
</dbReference>
<comment type="caution">
    <text evidence="4">The sequence shown here is derived from an EMBL/GenBank/DDBJ whole genome shotgun (WGS) entry which is preliminary data.</text>
</comment>
<protein>
    <submittedName>
        <fullName evidence="4">CubicO group peptidase (Beta-lactamase class C family)</fullName>
    </submittedName>
</protein>
<keyword evidence="2" id="KW-0812">Transmembrane</keyword>
<keyword evidence="5" id="KW-1185">Reference proteome</keyword>
<feature type="region of interest" description="Disordered" evidence="1">
    <location>
        <begin position="1"/>
        <end position="28"/>
    </location>
</feature>
<dbReference type="RefSeq" id="WP_196823980.1">
    <property type="nucleotide sequence ID" value="NZ_CP046980.1"/>
</dbReference>
<dbReference type="PANTHER" id="PTHR46825:SF7">
    <property type="entry name" value="D-ALANYL-D-ALANINE CARBOXYPEPTIDASE"/>
    <property type="match status" value="1"/>
</dbReference>
<feature type="transmembrane region" description="Helical" evidence="2">
    <location>
        <begin position="32"/>
        <end position="54"/>
    </location>
</feature>
<evidence type="ECO:0000256" key="1">
    <source>
        <dbReference type="SAM" id="MobiDB-lite"/>
    </source>
</evidence>
<dbReference type="InterPro" id="IPR050491">
    <property type="entry name" value="AmpC-like"/>
</dbReference>